<protein>
    <submittedName>
        <fullName evidence="2">S-formylglutathione hydrolase FrmB</fullName>
    </submittedName>
</protein>
<dbReference type="RefSeq" id="WP_158539930.1">
    <property type="nucleotide sequence ID" value="NZ_QJSP01000004.1"/>
</dbReference>
<dbReference type="InterPro" id="IPR029058">
    <property type="entry name" value="AB_hydrolase_fold"/>
</dbReference>
<dbReference type="PANTHER" id="PTHR48098">
    <property type="entry name" value="ENTEROCHELIN ESTERASE-RELATED"/>
    <property type="match status" value="1"/>
</dbReference>
<dbReference type="SUPFAM" id="SSF53474">
    <property type="entry name" value="alpha/beta-Hydrolases"/>
    <property type="match status" value="1"/>
</dbReference>
<comment type="caution">
    <text evidence="2">The sequence shown here is derived from an EMBL/GenBank/DDBJ whole genome shotgun (WGS) entry which is preliminary data.</text>
</comment>
<dbReference type="Pfam" id="PF00756">
    <property type="entry name" value="Esterase"/>
    <property type="match status" value="1"/>
</dbReference>
<dbReference type="AlphaFoldDB" id="A0A318RQ46"/>
<proteinExistence type="predicted"/>
<feature type="signal peptide" evidence="1">
    <location>
        <begin position="1"/>
        <end position="33"/>
    </location>
</feature>
<organism evidence="2 3">
    <name type="scientific">Williamsia limnetica</name>
    <dbReference type="NCBI Taxonomy" id="882452"/>
    <lineage>
        <taxon>Bacteria</taxon>
        <taxon>Bacillati</taxon>
        <taxon>Actinomycetota</taxon>
        <taxon>Actinomycetes</taxon>
        <taxon>Mycobacteriales</taxon>
        <taxon>Nocardiaceae</taxon>
        <taxon>Williamsia</taxon>
    </lineage>
</organism>
<dbReference type="InterPro" id="IPR000801">
    <property type="entry name" value="Esterase-like"/>
</dbReference>
<feature type="chain" id="PRO_5038464648" evidence="1">
    <location>
        <begin position="34"/>
        <end position="345"/>
    </location>
</feature>
<keyword evidence="1" id="KW-0732">Signal</keyword>
<keyword evidence="2" id="KW-0378">Hydrolase</keyword>
<gene>
    <name evidence="2" type="ORF">DFR67_104342</name>
</gene>
<dbReference type="GO" id="GO:0016787">
    <property type="term" value="F:hydrolase activity"/>
    <property type="evidence" value="ECO:0007669"/>
    <property type="project" value="UniProtKB-KW"/>
</dbReference>
<dbReference type="Gene3D" id="3.40.50.1820">
    <property type="entry name" value="alpha/beta hydrolase"/>
    <property type="match status" value="1"/>
</dbReference>
<keyword evidence="3" id="KW-1185">Reference proteome</keyword>
<evidence type="ECO:0000313" key="2">
    <source>
        <dbReference type="EMBL" id="PYE18760.1"/>
    </source>
</evidence>
<dbReference type="GO" id="GO:0016747">
    <property type="term" value="F:acyltransferase activity, transferring groups other than amino-acyl groups"/>
    <property type="evidence" value="ECO:0007669"/>
    <property type="project" value="TreeGrafter"/>
</dbReference>
<dbReference type="PANTHER" id="PTHR48098:SF1">
    <property type="entry name" value="DIACYLGLYCEROL ACYLTRANSFERASE_MYCOLYLTRANSFERASE AG85A"/>
    <property type="match status" value="1"/>
</dbReference>
<dbReference type="EMBL" id="QJSP01000004">
    <property type="protein sequence ID" value="PYE18760.1"/>
    <property type="molecule type" value="Genomic_DNA"/>
</dbReference>
<sequence>MKNPATRTRRSPKLLIGGLAAALILATTPAAIASGDADPGAAVTAPDGSHLVSLTLGEGRTADAEVYSAAMGKNIALKLLIAPGDEPRPTLYVLDGVGGAEPENGVLDWADAAEFYATKDVNVVATVGGDSSYFTDWQKDDPELGRNKWATFLTEELPPIVDSTLNTTGKNAIVGLSMSATSVLALSIKSPDLYEGVASFSGCAQTSDPLGRAYVWITVANFGGNPENMWGKPDDPAWEANDPYIHAAGLRGTALYIANASGLPGEYDHLEADNVDGEVSQLIAQLTVGGVIEAATNQCTHNLKNRLDSLGIPATYDLKDRGTHSWDYWRDDIRNSWPVLEKSIN</sequence>
<evidence type="ECO:0000256" key="1">
    <source>
        <dbReference type="SAM" id="SignalP"/>
    </source>
</evidence>
<evidence type="ECO:0000313" key="3">
    <source>
        <dbReference type="Proteomes" id="UP000247591"/>
    </source>
</evidence>
<dbReference type="OrthoDB" id="4510758at2"/>
<dbReference type="InterPro" id="IPR050583">
    <property type="entry name" value="Mycobacterial_A85_antigen"/>
</dbReference>
<reference evidence="2 3" key="1">
    <citation type="submission" date="2018-06" db="EMBL/GenBank/DDBJ databases">
        <title>Genomic Encyclopedia of Type Strains, Phase IV (KMG-IV): sequencing the most valuable type-strain genomes for metagenomic binning, comparative biology and taxonomic classification.</title>
        <authorList>
            <person name="Goeker M."/>
        </authorList>
    </citation>
    <scope>NUCLEOTIDE SEQUENCE [LARGE SCALE GENOMIC DNA]</scope>
    <source>
        <strain evidence="2 3">DSM 45521</strain>
    </source>
</reference>
<accession>A0A318RQ46</accession>
<dbReference type="Proteomes" id="UP000247591">
    <property type="component" value="Unassembled WGS sequence"/>
</dbReference>
<name>A0A318RQ46_WILLI</name>